<gene>
    <name evidence="9" type="ORF">BUALT_Bualt07G0029300</name>
</gene>
<evidence type="ECO:0000256" key="6">
    <source>
        <dbReference type="ARBA" id="ARBA00022840"/>
    </source>
</evidence>
<evidence type="ECO:0000259" key="8">
    <source>
        <dbReference type="Pfam" id="PF23559"/>
    </source>
</evidence>
<evidence type="ECO:0000259" key="7">
    <source>
        <dbReference type="Pfam" id="PF00931"/>
    </source>
</evidence>
<dbReference type="SUPFAM" id="SSF52540">
    <property type="entry name" value="P-loop containing nucleoside triphosphate hydrolases"/>
    <property type="match status" value="1"/>
</dbReference>
<evidence type="ECO:0000313" key="10">
    <source>
        <dbReference type="Proteomes" id="UP000826271"/>
    </source>
</evidence>
<dbReference type="PANTHER" id="PTHR15140">
    <property type="entry name" value="TUBULIN-SPECIFIC CHAPERONE E"/>
    <property type="match status" value="1"/>
</dbReference>
<dbReference type="EMBL" id="WHWC01000007">
    <property type="protein sequence ID" value="KAG8378867.1"/>
    <property type="molecule type" value="Genomic_DNA"/>
</dbReference>
<dbReference type="Gene3D" id="1.10.8.430">
    <property type="entry name" value="Helical domain of apoptotic protease-activating factors"/>
    <property type="match status" value="1"/>
</dbReference>
<keyword evidence="6" id="KW-0067">ATP-binding</keyword>
<dbReference type="PANTHER" id="PTHR15140:SF37">
    <property type="entry name" value="UBIQUITIN-LIKE DOMAIN-CONTAINING PROTEIN"/>
    <property type="match status" value="1"/>
</dbReference>
<comment type="caution">
    <text evidence="9">The sequence shown here is derived from an EMBL/GenBank/DDBJ whole genome shotgun (WGS) entry which is preliminary data.</text>
</comment>
<keyword evidence="2" id="KW-0433">Leucine-rich repeat</keyword>
<dbReference type="SUPFAM" id="SSF52058">
    <property type="entry name" value="L domain-like"/>
    <property type="match status" value="1"/>
</dbReference>
<dbReference type="Gene3D" id="1.10.10.10">
    <property type="entry name" value="Winged helix-like DNA-binding domain superfamily/Winged helix DNA-binding domain"/>
    <property type="match status" value="1"/>
</dbReference>
<evidence type="ECO:0000256" key="4">
    <source>
        <dbReference type="ARBA" id="ARBA00022741"/>
    </source>
</evidence>
<evidence type="ECO:0008006" key="11">
    <source>
        <dbReference type="Google" id="ProtNLM"/>
    </source>
</evidence>
<keyword evidence="4" id="KW-0547">Nucleotide-binding</keyword>
<evidence type="ECO:0000256" key="1">
    <source>
        <dbReference type="ARBA" id="ARBA00008894"/>
    </source>
</evidence>
<keyword evidence="10" id="KW-1185">Reference proteome</keyword>
<dbReference type="GO" id="GO:0006952">
    <property type="term" value="P:defense response"/>
    <property type="evidence" value="ECO:0007669"/>
    <property type="project" value="UniProtKB-KW"/>
</dbReference>
<dbReference type="InterPro" id="IPR058922">
    <property type="entry name" value="WHD_DRP"/>
</dbReference>
<dbReference type="AlphaFoldDB" id="A0AAV6XE87"/>
<keyword evidence="5" id="KW-0611">Plant defense</keyword>
<dbReference type="GO" id="GO:0005524">
    <property type="term" value="F:ATP binding"/>
    <property type="evidence" value="ECO:0007669"/>
    <property type="project" value="UniProtKB-KW"/>
</dbReference>
<dbReference type="InterPro" id="IPR002182">
    <property type="entry name" value="NB-ARC"/>
</dbReference>
<feature type="domain" description="Disease resistance protein winged helix" evidence="8">
    <location>
        <begin position="151"/>
        <end position="222"/>
    </location>
</feature>
<dbReference type="Proteomes" id="UP000826271">
    <property type="component" value="Unassembled WGS sequence"/>
</dbReference>
<dbReference type="Gene3D" id="3.80.10.10">
    <property type="entry name" value="Ribonuclease Inhibitor"/>
    <property type="match status" value="1"/>
</dbReference>
<evidence type="ECO:0000313" key="9">
    <source>
        <dbReference type="EMBL" id="KAG8378867.1"/>
    </source>
</evidence>
<sequence length="601" mass="69096">MDDMWSTKAWDDFKSSFQDCENGSRIIVTTRLSDVAVYLGSRSPYFMKFLDEVKSWNLFCEKVFAHESCPPELEEPGKEIVKNCRGLPLTIVVIGGFLAKYDRIPIYWESVADNVKLYANTENDEQCSKILALSYQHLPIHLKLCFLYMRVFPEDHDIRVSELVNLWIAEGCLKALKAKNLEETAEEYLKDLIARNLISIRKQGRTGKIKICGIHDLLRDLCMKEFHRENLFSVPKVQHIELEPGWYKYACFLCHDGNTQDLIELTEVVHGHESSSYLRPWVCEACKIMHPHLKRLKVVREKLKFAKDPRVELLLPTTLRYLSLKDFGGLCSISFSSIRLLWNLQTLNIINFHKNIVLPSDIWEMPQLTQIKIKEGVLLDPLVDDEIEEEDCTILKNLHTLSNIKNFTLTKEVLARIPNLKKLRIFYSSSNSFHNLALLSKLESLYLEAGGIYSSYLIAFPHSLKKLELSCCGMDWEDMTIIGSLPNLEVLKLRSHAFSGYEWNPVEGEFLRLKLLLIGSTDLRRWGAEDYHFPCLETLVLRGIKSLEEIPSGIGDIGTLRSIELIGCNNYVIRSAEQIIEEQQSMGNEDLQLHVSAIQHG</sequence>
<name>A0AAV6XE87_9LAMI</name>
<organism evidence="9 10">
    <name type="scientific">Buddleja alternifolia</name>
    <dbReference type="NCBI Taxonomy" id="168488"/>
    <lineage>
        <taxon>Eukaryota</taxon>
        <taxon>Viridiplantae</taxon>
        <taxon>Streptophyta</taxon>
        <taxon>Embryophyta</taxon>
        <taxon>Tracheophyta</taxon>
        <taxon>Spermatophyta</taxon>
        <taxon>Magnoliopsida</taxon>
        <taxon>eudicotyledons</taxon>
        <taxon>Gunneridae</taxon>
        <taxon>Pentapetalae</taxon>
        <taxon>asterids</taxon>
        <taxon>lamiids</taxon>
        <taxon>Lamiales</taxon>
        <taxon>Scrophulariaceae</taxon>
        <taxon>Buddlejeae</taxon>
        <taxon>Buddleja</taxon>
    </lineage>
</organism>
<feature type="domain" description="NB-ARC" evidence="7">
    <location>
        <begin position="1"/>
        <end position="68"/>
    </location>
</feature>
<evidence type="ECO:0000256" key="5">
    <source>
        <dbReference type="ARBA" id="ARBA00022821"/>
    </source>
</evidence>
<dbReference type="GO" id="GO:0043531">
    <property type="term" value="F:ADP binding"/>
    <property type="evidence" value="ECO:0007669"/>
    <property type="project" value="InterPro"/>
</dbReference>
<dbReference type="InterPro" id="IPR032675">
    <property type="entry name" value="LRR_dom_sf"/>
</dbReference>
<dbReference type="Pfam" id="PF23559">
    <property type="entry name" value="WHD_DRP"/>
    <property type="match status" value="1"/>
</dbReference>
<keyword evidence="3" id="KW-0677">Repeat</keyword>
<dbReference type="InterPro" id="IPR027417">
    <property type="entry name" value="P-loop_NTPase"/>
</dbReference>
<dbReference type="FunFam" id="1.10.10.10:FF:000322">
    <property type="entry name" value="Probable disease resistance protein At1g63360"/>
    <property type="match status" value="1"/>
</dbReference>
<accession>A0AAV6XE87</accession>
<dbReference type="Pfam" id="PF00931">
    <property type="entry name" value="NB-ARC"/>
    <property type="match status" value="1"/>
</dbReference>
<evidence type="ECO:0000256" key="3">
    <source>
        <dbReference type="ARBA" id="ARBA00022737"/>
    </source>
</evidence>
<proteinExistence type="inferred from homology"/>
<comment type="similarity">
    <text evidence="1">Belongs to the disease resistance NB-LRR family.</text>
</comment>
<reference evidence="9" key="1">
    <citation type="submission" date="2019-10" db="EMBL/GenBank/DDBJ databases">
        <authorList>
            <person name="Zhang R."/>
            <person name="Pan Y."/>
            <person name="Wang J."/>
            <person name="Ma R."/>
            <person name="Yu S."/>
        </authorList>
    </citation>
    <scope>NUCLEOTIDE SEQUENCE</scope>
    <source>
        <strain evidence="9">LA-IB0</strain>
        <tissue evidence="9">Leaf</tissue>
    </source>
</reference>
<dbReference type="InterPro" id="IPR036388">
    <property type="entry name" value="WH-like_DNA-bd_sf"/>
</dbReference>
<evidence type="ECO:0000256" key="2">
    <source>
        <dbReference type="ARBA" id="ARBA00022614"/>
    </source>
</evidence>
<dbReference type="InterPro" id="IPR042197">
    <property type="entry name" value="Apaf_helical"/>
</dbReference>
<protein>
    <recommendedName>
        <fullName evidence="11">NB-ARC domain-containing protein</fullName>
    </recommendedName>
</protein>